<evidence type="ECO:0000256" key="2">
    <source>
        <dbReference type="ARBA" id="ARBA00012438"/>
    </source>
</evidence>
<accession>A0A4P6X5B8</accession>
<keyword evidence="3 8" id="KW-0808">Transferase</keyword>
<evidence type="ECO:0000256" key="3">
    <source>
        <dbReference type="ARBA" id="ARBA00022679"/>
    </source>
</evidence>
<reference evidence="8 9" key="1">
    <citation type="submission" date="2019-03" db="EMBL/GenBank/DDBJ databases">
        <authorList>
            <person name="Sebastian G."/>
            <person name="Baumann P."/>
            <person name="Ruckert C."/>
            <person name="Kalinowski J."/>
            <person name="Nebel B."/>
            <person name="Takors R."/>
            <person name="Blombach B."/>
        </authorList>
    </citation>
    <scope>NUCLEOTIDE SEQUENCE [LARGE SCALE GENOMIC DNA]</scope>
    <source>
        <strain evidence="8 9">DSM 1084</strain>
    </source>
</reference>
<keyword evidence="9" id="KW-1185">Reference proteome</keyword>
<dbReference type="AlphaFoldDB" id="A0A4P6X5B8"/>
<name>A0A4P6X5B8_HYDPS</name>
<feature type="transmembrane region" description="Helical" evidence="6">
    <location>
        <begin position="341"/>
        <end position="364"/>
    </location>
</feature>
<dbReference type="PANTHER" id="PTHR24421:SF10">
    <property type="entry name" value="NITRATE_NITRITE SENSOR PROTEIN NARQ"/>
    <property type="match status" value="1"/>
</dbReference>
<dbReference type="InterPro" id="IPR036890">
    <property type="entry name" value="HATPase_C_sf"/>
</dbReference>
<dbReference type="EMBL" id="CP037867">
    <property type="protein sequence ID" value="QBM28944.1"/>
    <property type="molecule type" value="Genomic_DNA"/>
</dbReference>
<dbReference type="SUPFAM" id="SSF55874">
    <property type="entry name" value="ATPase domain of HSP90 chaperone/DNA topoisomerase II/histidine kinase"/>
    <property type="match status" value="1"/>
</dbReference>
<dbReference type="InterPro" id="IPR003594">
    <property type="entry name" value="HATPase_dom"/>
</dbReference>
<dbReference type="RefSeq" id="WP_133157016.1">
    <property type="nucleotide sequence ID" value="NZ_CP037867.1"/>
</dbReference>
<keyword evidence="6" id="KW-1133">Transmembrane helix</keyword>
<dbReference type="GO" id="GO:0000160">
    <property type="term" value="P:phosphorelay signal transduction system"/>
    <property type="evidence" value="ECO:0007669"/>
    <property type="project" value="UniProtKB-KW"/>
</dbReference>
<feature type="transmembrane region" description="Helical" evidence="6">
    <location>
        <begin position="12"/>
        <end position="34"/>
    </location>
</feature>
<dbReference type="Pfam" id="PF02518">
    <property type="entry name" value="HATPase_c"/>
    <property type="match status" value="1"/>
</dbReference>
<keyword evidence="6" id="KW-0812">Transmembrane</keyword>
<feature type="domain" description="Histidine kinase/HSP90-like ATPase" evidence="7">
    <location>
        <begin position="534"/>
        <end position="629"/>
    </location>
</feature>
<dbReference type="Proteomes" id="UP000293912">
    <property type="component" value="Chromosome"/>
</dbReference>
<evidence type="ECO:0000256" key="5">
    <source>
        <dbReference type="ARBA" id="ARBA00023012"/>
    </source>
</evidence>
<protein>
    <recommendedName>
        <fullName evidence="2">histidine kinase</fullName>
        <ecNumber evidence="2">2.7.13.3</ecNumber>
    </recommendedName>
</protein>
<keyword evidence="5" id="KW-0902">Two-component regulatory system</keyword>
<organism evidence="8 9">
    <name type="scientific">Hydrogenophaga pseudoflava</name>
    <name type="common">Pseudomonas carboxydoflava</name>
    <dbReference type="NCBI Taxonomy" id="47421"/>
    <lineage>
        <taxon>Bacteria</taxon>
        <taxon>Pseudomonadati</taxon>
        <taxon>Pseudomonadota</taxon>
        <taxon>Betaproteobacteria</taxon>
        <taxon>Burkholderiales</taxon>
        <taxon>Comamonadaceae</taxon>
        <taxon>Hydrogenophaga</taxon>
    </lineage>
</organism>
<feature type="transmembrane region" description="Helical" evidence="6">
    <location>
        <begin position="222"/>
        <end position="239"/>
    </location>
</feature>
<evidence type="ECO:0000313" key="9">
    <source>
        <dbReference type="Proteomes" id="UP000293912"/>
    </source>
</evidence>
<sequence>MSWAGALTRRLLATPAYWWAGMLLAVGIAGLAWVSRTTPVEGALVVRQALVEHRQAGVLQVSEVELPHVWDEQSPRWEGEARYRLPWPAGLSYSGGDQAPLAMLLPRVGARYRVWLNGQEVADRFWSYEGFVDTSLVPQIVHLPRAWLAAEPVDNHIEIEVRGQPLRKSGLSQVQIGRADALVQRHADLMWWQVYVTWMVAAVSLMLGLMALLLWLNTRERLFGLLAAATFAWAVRLGLSPLETPPMSFEVWYYLQKLSFTAYCGFLYLFMWDLFDYRQGLIRSFVNGLLWLGPFWLAVTVYVDSYAMYWIWMAVITLTSAVALVKLFHRARWGLDANQRLTIVFGAATMATGVRDFAVVNMGFPGDADIRWMTVGSLMLMYALGWVMVRRVSAAMEQVRLLNTELSRKVGEREIELQRLFERLRHVESQRVLEAERRRLTRDMHDGLGSQLVQALNVVRGSGPQVDTAAMAAMLHHALEDLRMTLDSLEPMDGDLPTILGTLRQRIAPAMLAAGVELVWQVQEVPPIPGLEARGVLHVFRCLQEVFANVLKHAQAGRVTVSTRDLGGQVELCVSDDGVGLGRLDGGLSGGGGRGMGNIRLRAAELGVLVSFEEAAPGTCVRFLFPLQRHDPAGSG</sequence>
<dbReference type="KEGG" id="hpse:HPF_14685"/>
<evidence type="ECO:0000259" key="7">
    <source>
        <dbReference type="SMART" id="SM00387"/>
    </source>
</evidence>
<dbReference type="GO" id="GO:0004673">
    <property type="term" value="F:protein histidine kinase activity"/>
    <property type="evidence" value="ECO:0007669"/>
    <property type="project" value="UniProtKB-EC"/>
</dbReference>
<evidence type="ECO:0000313" key="8">
    <source>
        <dbReference type="EMBL" id="QBM28944.1"/>
    </source>
</evidence>
<gene>
    <name evidence="8" type="primary">liaS1</name>
    <name evidence="8" type="ORF">HPF_14685</name>
</gene>
<feature type="transmembrane region" description="Helical" evidence="6">
    <location>
        <begin position="195"/>
        <end position="215"/>
    </location>
</feature>
<evidence type="ECO:0000256" key="6">
    <source>
        <dbReference type="SAM" id="Phobius"/>
    </source>
</evidence>
<feature type="transmembrane region" description="Helical" evidence="6">
    <location>
        <begin position="251"/>
        <end position="272"/>
    </location>
</feature>
<dbReference type="InterPro" id="IPR050482">
    <property type="entry name" value="Sensor_HK_TwoCompSys"/>
</dbReference>
<evidence type="ECO:0000256" key="4">
    <source>
        <dbReference type="ARBA" id="ARBA00022777"/>
    </source>
</evidence>
<dbReference type="SMART" id="SM00387">
    <property type="entry name" value="HATPase_c"/>
    <property type="match status" value="1"/>
</dbReference>
<keyword evidence="4 8" id="KW-0418">Kinase</keyword>
<dbReference type="Gene3D" id="3.30.565.10">
    <property type="entry name" value="Histidine kinase-like ATPase, C-terminal domain"/>
    <property type="match status" value="1"/>
</dbReference>
<evidence type="ECO:0000256" key="1">
    <source>
        <dbReference type="ARBA" id="ARBA00000085"/>
    </source>
</evidence>
<feature type="transmembrane region" description="Helical" evidence="6">
    <location>
        <begin position="309"/>
        <end position="329"/>
    </location>
</feature>
<proteinExistence type="predicted"/>
<keyword evidence="6" id="KW-0472">Membrane</keyword>
<comment type="catalytic activity">
    <reaction evidence="1">
        <text>ATP + protein L-histidine = ADP + protein N-phospho-L-histidine.</text>
        <dbReference type="EC" id="2.7.13.3"/>
    </reaction>
</comment>
<dbReference type="EC" id="2.7.13.3" evidence="2"/>
<dbReference type="PANTHER" id="PTHR24421">
    <property type="entry name" value="NITRATE/NITRITE SENSOR PROTEIN NARX-RELATED"/>
    <property type="match status" value="1"/>
</dbReference>
<feature type="transmembrane region" description="Helical" evidence="6">
    <location>
        <begin position="370"/>
        <end position="389"/>
    </location>
</feature>
<feature type="transmembrane region" description="Helical" evidence="6">
    <location>
        <begin position="284"/>
        <end position="303"/>
    </location>
</feature>